<evidence type="ECO:0000313" key="2">
    <source>
        <dbReference type="EMBL" id="QOV24716.1"/>
    </source>
</evidence>
<dbReference type="GO" id="GO:0003677">
    <property type="term" value="F:DNA binding"/>
    <property type="evidence" value="ECO:0007669"/>
    <property type="project" value="InterPro"/>
</dbReference>
<evidence type="ECO:0000313" key="3">
    <source>
        <dbReference type="Proteomes" id="UP000593846"/>
    </source>
</evidence>
<dbReference type="GO" id="GO:0006313">
    <property type="term" value="P:DNA transposition"/>
    <property type="evidence" value="ECO:0007669"/>
    <property type="project" value="InterPro"/>
</dbReference>
<dbReference type="Proteomes" id="UP000593846">
    <property type="component" value="Chromosome"/>
</dbReference>
<dbReference type="Pfam" id="PF01609">
    <property type="entry name" value="DDE_Tnp_1"/>
    <property type="match status" value="1"/>
</dbReference>
<dbReference type="KEGG" id="aee:IM676_13665"/>
<sequence length="210" mass="23865">MLEELRRFWLRDLGAIFERTLLLDTKPIPVVGYKRDKSQSQFTGSADYGWCASRKMNYFGYKLVLVSTLSGIPLVYSLVPASTDERLAAESVLDSVRGCRILADKGFIGGEWQSDIAKTTGNQIFTPKRANQLQQQPKAFEGLLNRLRERVEGVFHEVQNTGRNLERLLRKTVDGICVHVAAKITSHTLRIFLRLRFGIDVLTFEQHPLP</sequence>
<dbReference type="GO" id="GO:0004803">
    <property type="term" value="F:transposase activity"/>
    <property type="evidence" value="ECO:0007669"/>
    <property type="project" value="InterPro"/>
</dbReference>
<feature type="domain" description="Transposase IS4-like" evidence="1">
    <location>
        <begin position="18"/>
        <end position="183"/>
    </location>
</feature>
<organism evidence="2 3">
    <name type="scientific">Anabaenopsis elenkinii CCIBt3563</name>
    <dbReference type="NCBI Taxonomy" id="2779889"/>
    <lineage>
        <taxon>Bacteria</taxon>
        <taxon>Bacillati</taxon>
        <taxon>Cyanobacteriota</taxon>
        <taxon>Cyanophyceae</taxon>
        <taxon>Nostocales</taxon>
        <taxon>Nodulariaceae</taxon>
        <taxon>Anabaenopsis</taxon>
    </lineage>
</organism>
<dbReference type="InterPro" id="IPR002559">
    <property type="entry name" value="Transposase_11"/>
</dbReference>
<dbReference type="NCBIfam" id="NF033520">
    <property type="entry name" value="transpos_IS982"/>
    <property type="match status" value="1"/>
</dbReference>
<keyword evidence="3" id="KW-1185">Reference proteome</keyword>
<proteinExistence type="predicted"/>
<protein>
    <submittedName>
        <fullName evidence="2">IS982 family transposase</fullName>
    </submittedName>
</protein>
<dbReference type="AlphaFoldDB" id="A0A7S6RH01"/>
<accession>A0A7S6RH01</accession>
<name>A0A7S6RH01_9CYAN</name>
<reference evidence="3" key="1">
    <citation type="submission" date="2020-10" db="EMBL/GenBank/DDBJ databases">
        <title>Genome-based taxonomic classification of the species Anabaenopsis elenkinii.</title>
        <authorList>
            <person name="Delbaje E."/>
            <person name="Andreote A.P.D."/>
            <person name="Pellegrinetti T.A."/>
            <person name="Cruz R.B."/>
            <person name="Branco L.H.Z."/>
            <person name="Fiore M.F."/>
        </authorList>
    </citation>
    <scope>NUCLEOTIDE SEQUENCE [LARGE SCALE GENOMIC DNA]</scope>
    <source>
        <strain evidence="3">CCIBt3563</strain>
    </source>
</reference>
<gene>
    <name evidence="2" type="ORF">IM676_13665</name>
</gene>
<dbReference type="EMBL" id="CP063311">
    <property type="protein sequence ID" value="QOV24716.1"/>
    <property type="molecule type" value="Genomic_DNA"/>
</dbReference>
<evidence type="ECO:0000259" key="1">
    <source>
        <dbReference type="Pfam" id="PF01609"/>
    </source>
</evidence>